<sequence length="95" mass="11165">MTNKFQLTNRDFVIWELAFYHSTWPHYTHKLIGSGYKPEPACSRGNAHHREKWRVDYADVDGGYIGFISQLVNTDTSDWTTDAWNATIYWYMRGG</sequence>
<proteinExistence type="predicted"/>
<name>A0A2C9CFU9_KUEST</name>
<accession>A0A2C9CFU9</accession>
<dbReference type="KEGG" id="kst:KSMBR1_2127"/>
<evidence type="ECO:0000313" key="2">
    <source>
        <dbReference type="Proteomes" id="UP000221734"/>
    </source>
</evidence>
<dbReference type="EMBL" id="LT934425">
    <property type="protein sequence ID" value="SOH04624.1"/>
    <property type="molecule type" value="Genomic_DNA"/>
</dbReference>
<dbReference type="Proteomes" id="UP000221734">
    <property type="component" value="Chromosome Kuenenia_stuttgartiensis_MBR1"/>
</dbReference>
<gene>
    <name evidence="1" type="ORF">KSMBR1_2127</name>
</gene>
<organism evidence="1 2">
    <name type="scientific">Kuenenia stuttgartiensis</name>
    <dbReference type="NCBI Taxonomy" id="174633"/>
    <lineage>
        <taxon>Bacteria</taxon>
        <taxon>Pseudomonadati</taxon>
        <taxon>Planctomycetota</taxon>
        <taxon>Candidatus Brocadiia</taxon>
        <taxon>Candidatus Brocadiales</taxon>
        <taxon>Candidatus Brocadiaceae</taxon>
        <taxon>Candidatus Kuenenia</taxon>
    </lineage>
</organism>
<protein>
    <submittedName>
        <fullName evidence="1">Uncharacterized protein</fullName>
    </submittedName>
</protein>
<keyword evidence="2" id="KW-1185">Reference proteome</keyword>
<dbReference type="RefSeq" id="WP_099325320.1">
    <property type="nucleotide sequence ID" value="NZ_LT934425.1"/>
</dbReference>
<dbReference type="AlphaFoldDB" id="A0A2C9CFU9"/>
<reference evidence="2" key="1">
    <citation type="submission" date="2017-10" db="EMBL/GenBank/DDBJ databases">
        <authorList>
            <person name="Frank J."/>
        </authorList>
    </citation>
    <scope>NUCLEOTIDE SEQUENCE [LARGE SCALE GENOMIC DNA]</scope>
</reference>
<evidence type="ECO:0000313" key="1">
    <source>
        <dbReference type="EMBL" id="SOH04624.1"/>
    </source>
</evidence>